<feature type="chain" id="PRO_5043132051" evidence="2">
    <location>
        <begin position="22"/>
        <end position="94"/>
    </location>
</feature>
<keyword evidence="2" id="KW-0732">Signal</keyword>
<protein>
    <submittedName>
        <fullName evidence="5">Corticotropin-releasing factor domain-containing protein</fullName>
    </submittedName>
</protein>
<name>A0A0R3TTI4_RODNA</name>
<keyword evidence="4" id="KW-1185">Reference proteome</keyword>
<proteinExistence type="predicted"/>
<reference evidence="3 4" key="2">
    <citation type="submission" date="2018-11" db="EMBL/GenBank/DDBJ databases">
        <authorList>
            <consortium name="Pathogen Informatics"/>
        </authorList>
    </citation>
    <scope>NUCLEOTIDE SEQUENCE [LARGE SCALE GENOMIC DNA]</scope>
</reference>
<feature type="signal peptide" evidence="2">
    <location>
        <begin position="1"/>
        <end position="21"/>
    </location>
</feature>
<organism evidence="5">
    <name type="scientific">Rodentolepis nana</name>
    <name type="common">Dwarf tapeworm</name>
    <name type="synonym">Hymenolepis nana</name>
    <dbReference type="NCBI Taxonomy" id="102285"/>
    <lineage>
        <taxon>Eukaryota</taxon>
        <taxon>Metazoa</taxon>
        <taxon>Spiralia</taxon>
        <taxon>Lophotrochozoa</taxon>
        <taxon>Platyhelminthes</taxon>
        <taxon>Cestoda</taxon>
        <taxon>Eucestoda</taxon>
        <taxon>Cyclophyllidea</taxon>
        <taxon>Hymenolepididae</taxon>
        <taxon>Rodentolepis</taxon>
    </lineage>
</organism>
<evidence type="ECO:0000313" key="4">
    <source>
        <dbReference type="Proteomes" id="UP000278807"/>
    </source>
</evidence>
<evidence type="ECO:0000256" key="1">
    <source>
        <dbReference type="SAM" id="MobiDB-lite"/>
    </source>
</evidence>
<feature type="compositionally biased region" description="Basic residues" evidence="1">
    <location>
        <begin position="72"/>
        <end position="83"/>
    </location>
</feature>
<dbReference type="Proteomes" id="UP000278807">
    <property type="component" value="Unassembled WGS sequence"/>
</dbReference>
<dbReference type="WBParaSite" id="HNAJ_0001102701-mRNA-1">
    <property type="protein sequence ID" value="HNAJ_0001102701-mRNA-1"/>
    <property type="gene ID" value="HNAJ_0001102701"/>
</dbReference>
<sequence>MNKRHTLVVVFLAFLFAFVSPGIVSRPMGEKHPNPPEIAQVHNPLVGKRSLESMVANQIFKQALRSALPGSGRRRGRGRRSSRRQWNGNMVRYG</sequence>
<feature type="region of interest" description="Disordered" evidence="1">
    <location>
        <begin position="67"/>
        <end position="94"/>
    </location>
</feature>
<evidence type="ECO:0000313" key="3">
    <source>
        <dbReference type="EMBL" id="VDO09326.1"/>
    </source>
</evidence>
<dbReference type="EMBL" id="UZAE01013333">
    <property type="protein sequence ID" value="VDO09326.1"/>
    <property type="molecule type" value="Genomic_DNA"/>
</dbReference>
<dbReference type="AlphaFoldDB" id="A0A0R3TTI4"/>
<evidence type="ECO:0000256" key="2">
    <source>
        <dbReference type="SAM" id="SignalP"/>
    </source>
</evidence>
<reference evidence="5" key="1">
    <citation type="submission" date="2017-02" db="UniProtKB">
        <authorList>
            <consortium name="WormBaseParasite"/>
        </authorList>
    </citation>
    <scope>IDENTIFICATION</scope>
</reference>
<accession>A0A0R3TTI4</accession>
<gene>
    <name evidence="3" type="ORF">HNAJ_LOCUS11017</name>
</gene>
<evidence type="ECO:0000313" key="5">
    <source>
        <dbReference type="WBParaSite" id="HNAJ_0001102701-mRNA-1"/>
    </source>
</evidence>